<dbReference type="SUPFAM" id="SSF51126">
    <property type="entry name" value="Pectin lyase-like"/>
    <property type="match status" value="1"/>
</dbReference>
<dbReference type="PANTHER" id="PTHR38340:SF1">
    <property type="entry name" value="S-LAYER PROTEIN"/>
    <property type="match status" value="1"/>
</dbReference>
<dbReference type="InterPro" id="IPR011049">
    <property type="entry name" value="Serralysin-like_metalloprot_C"/>
</dbReference>
<dbReference type="AlphaFoldDB" id="A0A371RGH9"/>
<dbReference type="InParanoid" id="A0A371RGH9"/>
<dbReference type="Pfam" id="PF00353">
    <property type="entry name" value="HemolysinCabind"/>
    <property type="match status" value="1"/>
</dbReference>
<evidence type="ECO:0000256" key="1">
    <source>
        <dbReference type="ARBA" id="ARBA00004613"/>
    </source>
</evidence>
<sequence length="323" mass="33786">MIYYYVSALEGDDLNSGEEGAPLASLLALWAKLESLRNSEVTAFIAAGDYTDEHLDLGFFGENALLEFEAGTRILWTEGVSRSGIQSGVGATVTVHGNGLVIDGFATGTGNGLGTYKGTMIAYDVSISNVRDGISAHEVGAHLEAYRVTVTDAHKYAVVHVNGATSYQEDCFLQPADDAVGIGYVVDGEHTFVRCEVVASPNGLVNRLNTFEGVTFIDSTLGSEDVPIIITGDAVIMGGFANVFREGVGLVQIDALNTSSVVFKGAELDDYLEGGFANDELTGGDGADTLVGGNGNDILIGDQGQDYLMGGDGNDLLIGDGIF</sequence>
<evidence type="ECO:0008006" key="5">
    <source>
        <dbReference type="Google" id="ProtNLM"/>
    </source>
</evidence>
<comment type="subcellular location">
    <subcellularLocation>
        <location evidence="1">Secreted</location>
    </subcellularLocation>
</comment>
<keyword evidence="2" id="KW-0964">Secreted</keyword>
<dbReference type="InterPro" id="IPR018511">
    <property type="entry name" value="Hemolysin-typ_Ca-bd_CS"/>
</dbReference>
<evidence type="ECO:0000313" key="3">
    <source>
        <dbReference type="EMBL" id="RFB04558.1"/>
    </source>
</evidence>
<dbReference type="InterPro" id="IPR050557">
    <property type="entry name" value="RTX_toxin/Mannuronan_C5-epim"/>
</dbReference>
<dbReference type="PANTHER" id="PTHR38340">
    <property type="entry name" value="S-LAYER PROTEIN"/>
    <property type="match status" value="1"/>
</dbReference>
<protein>
    <recommendedName>
        <fullName evidence="5">Calcium-binding protein</fullName>
    </recommendedName>
</protein>
<keyword evidence="4" id="KW-1185">Reference proteome</keyword>
<dbReference type="InterPro" id="IPR011050">
    <property type="entry name" value="Pectin_lyase_fold/virulence"/>
</dbReference>
<organism evidence="3 4">
    <name type="scientific">Parvularcula marina</name>
    <dbReference type="NCBI Taxonomy" id="2292771"/>
    <lineage>
        <taxon>Bacteria</taxon>
        <taxon>Pseudomonadati</taxon>
        <taxon>Pseudomonadota</taxon>
        <taxon>Alphaproteobacteria</taxon>
        <taxon>Parvularculales</taxon>
        <taxon>Parvularculaceae</taxon>
        <taxon>Parvularcula</taxon>
    </lineage>
</organism>
<dbReference type="Proteomes" id="UP000264589">
    <property type="component" value="Unassembled WGS sequence"/>
</dbReference>
<evidence type="ECO:0000256" key="2">
    <source>
        <dbReference type="ARBA" id="ARBA00022525"/>
    </source>
</evidence>
<dbReference type="Gene3D" id="2.150.10.10">
    <property type="entry name" value="Serralysin-like metalloprotease, C-terminal"/>
    <property type="match status" value="1"/>
</dbReference>
<gene>
    <name evidence="3" type="ORF">DX908_04230</name>
</gene>
<dbReference type="GO" id="GO:0005509">
    <property type="term" value="F:calcium ion binding"/>
    <property type="evidence" value="ECO:0007669"/>
    <property type="project" value="InterPro"/>
</dbReference>
<accession>A0A371RGH9</accession>
<evidence type="ECO:0000313" key="4">
    <source>
        <dbReference type="Proteomes" id="UP000264589"/>
    </source>
</evidence>
<comment type="caution">
    <text evidence="3">The sequence shown here is derived from an EMBL/GenBank/DDBJ whole genome shotgun (WGS) entry which is preliminary data.</text>
</comment>
<reference evidence="3 4" key="1">
    <citation type="submission" date="2018-08" db="EMBL/GenBank/DDBJ databases">
        <title>Parvularcula sp. SM1705, isolated from surface water of the South Sea China.</title>
        <authorList>
            <person name="Sun L."/>
        </authorList>
    </citation>
    <scope>NUCLEOTIDE SEQUENCE [LARGE SCALE GENOMIC DNA]</scope>
    <source>
        <strain evidence="3 4">SM1705</strain>
    </source>
</reference>
<dbReference type="PROSITE" id="PS00330">
    <property type="entry name" value="HEMOLYSIN_CALCIUM"/>
    <property type="match status" value="2"/>
</dbReference>
<dbReference type="RefSeq" id="WP_116391190.1">
    <property type="nucleotide sequence ID" value="NZ_QUQO01000001.1"/>
</dbReference>
<dbReference type="InterPro" id="IPR001343">
    <property type="entry name" value="Hemolysn_Ca-bd"/>
</dbReference>
<dbReference type="EMBL" id="QUQO01000001">
    <property type="protein sequence ID" value="RFB04558.1"/>
    <property type="molecule type" value="Genomic_DNA"/>
</dbReference>
<dbReference type="GO" id="GO:0005576">
    <property type="term" value="C:extracellular region"/>
    <property type="evidence" value="ECO:0007669"/>
    <property type="project" value="UniProtKB-SubCell"/>
</dbReference>
<dbReference type="SUPFAM" id="SSF51120">
    <property type="entry name" value="beta-Roll"/>
    <property type="match status" value="1"/>
</dbReference>
<dbReference type="PRINTS" id="PR00313">
    <property type="entry name" value="CABNDNGRPT"/>
</dbReference>
<name>A0A371RGH9_9PROT</name>
<proteinExistence type="predicted"/>